<dbReference type="InterPro" id="IPR025277">
    <property type="entry name" value="Apiosidase-like_cat_dom"/>
</dbReference>
<feature type="domain" description="Apiosidase-like catalytic" evidence="1">
    <location>
        <begin position="16"/>
        <end position="258"/>
    </location>
</feature>
<dbReference type="RefSeq" id="WP_369000352.1">
    <property type="nucleotide sequence ID" value="NZ_CP158487.1"/>
</dbReference>
<proteinExistence type="predicted"/>
<dbReference type="Pfam" id="PF13204">
    <property type="entry name" value="Apiosidase"/>
    <property type="match status" value="1"/>
</dbReference>
<gene>
    <name evidence="2" type="ORF">TM074_03725</name>
</gene>
<dbReference type="Gene3D" id="3.20.20.80">
    <property type="entry name" value="Glycosidases"/>
    <property type="match status" value="1"/>
</dbReference>
<dbReference type="EMBL" id="CP158487">
    <property type="protein sequence ID" value="XDN89783.1"/>
    <property type="molecule type" value="Genomic_DNA"/>
</dbReference>
<evidence type="ECO:0000313" key="2">
    <source>
        <dbReference type="EMBL" id="XDN89783.1"/>
    </source>
</evidence>
<reference evidence="2" key="1">
    <citation type="submission" date="2024-06" db="EMBL/GenBank/DDBJ databases">
        <authorList>
            <person name="Atkinson C."/>
            <person name="McLean J."/>
            <person name="Gallagher L."/>
            <person name="Bor B."/>
            <person name="Mougous J."/>
        </authorList>
    </citation>
    <scope>NUCLEOTIDE SEQUENCE</scope>
    <source>
        <strain evidence="2">TM7-074</strain>
    </source>
</reference>
<evidence type="ECO:0000259" key="1">
    <source>
        <dbReference type="Pfam" id="PF13204"/>
    </source>
</evidence>
<accession>A0AB39JDE8</accession>
<sequence length="266" mass="30869">MPVAIDKQYNRTIDHFLADTWWYGLTDRISIDEFYRLAQQHKDEGFSAIQLVMGIPPEVTIDSPQSHGGGKPAFCLQESNFIINQDYIAAALEKIEILNKLHLKPIIYGGWGPQIGQIGRNNMIEWWKRIVKVTEKFDPIYCLTGEIDLRVHVQSRAIMEKVLNKFSISSIKQKRQIAEWLRVYKEVKKITGLPVICHTTPNTDSWAVSRDFSAITVQTGHSEDSRNKLWMLPMEYRSNEKPFINLEPWYEGINNSFFESDQIFAF</sequence>
<protein>
    <submittedName>
        <fullName evidence="2">DUF4038 domain-containing protein</fullName>
    </submittedName>
</protein>
<organism evidence="2">
    <name type="scientific">Candidatus Nanosynbacter sp. TM7-074</name>
    <dbReference type="NCBI Taxonomy" id="3158573"/>
    <lineage>
        <taxon>Bacteria</taxon>
        <taxon>Candidatus Saccharimonadota</taxon>
        <taxon>Candidatus Saccharimonadia</taxon>
        <taxon>Candidatus Nanosynbacterales</taxon>
        <taxon>Candidatus Nanosynbacteraceae</taxon>
        <taxon>Candidatus Nanosynbacter</taxon>
    </lineage>
</organism>
<name>A0AB39JDE8_9BACT</name>
<dbReference type="AlphaFoldDB" id="A0AB39JDE8"/>